<evidence type="ECO:0000256" key="8">
    <source>
        <dbReference type="RuleBase" id="RU363041"/>
    </source>
</evidence>
<dbReference type="GO" id="GO:0005886">
    <property type="term" value="C:plasma membrane"/>
    <property type="evidence" value="ECO:0007669"/>
    <property type="project" value="UniProtKB-SubCell"/>
</dbReference>
<evidence type="ECO:0000256" key="1">
    <source>
        <dbReference type="ARBA" id="ARBA00004651"/>
    </source>
</evidence>
<evidence type="ECO:0000256" key="5">
    <source>
        <dbReference type="ARBA" id="ARBA00022692"/>
    </source>
</evidence>
<evidence type="ECO:0000256" key="3">
    <source>
        <dbReference type="ARBA" id="ARBA00022448"/>
    </source>
</evidence>
<accession>A0A160PK71</accession>
<keyword evidence="6 8" id="KW-1133">Transmembrane helix</keyword>
<dbReference type="RefSeq" id="WP_096487197.1">
    <property type="nucleotide sequence ID" value="NZ_AP014809.1"/>
</dbReference>
<dbReference type="InterPro" id="IPR052017">
    <property type="entry name" value="TSUP"/>
</dbReference>
<dbReference type="EMBL" id="AP014809">
    <property type="protein sequence ID" value="BAU93476.1"/>
    <property type="molecule type" value="Genomic_DNA"/>
</dbReference>
<dbReference type="PANTHER" id="PTHR30269">
    <property type="entry name" value="TRANSMEMBRANE PROTEIN YFCA"/>
    <property type="match status" value="1"/>
</dbReference>
<feature type="transmembrane region" description="Helical" evidence="8">
    <location>
        <begin position="174"/>
        <end position="197"/>
    </location>
</feature>
<keyword evidence="4 8" id="KW-1003">Cell membrane</keyword>
<evidence type="ECO:0000256" key="2">
    <source>
        <dbReference type="ARBA" id="ARBA00009142"/>
    </source>
</evidence>
<organism evidence="9 10">
    <name type="scientific">Methylorubrum populi</name>
    <dbReference type="NCBI Taxonomy" id="223967"/>
    <lineage>
        <taxon>Bacteria</taxon>
        <taxon>Pseudomonadati</taxon>
        <taxon>Pseudomonadota</taxon>
        <taxon>Alphaproteobacteria</taxon>
        <taxon>Hyphomicrobiales</taxon>
        <taxon>Methylobacteriaceae</taxon>
        <taxon>Methylorubrum</taxon>
    </lineage>
</organism>
<protein>
    <recommendedName>
        <fullName evidence="8">Probable membrane transporter protein</fullName>
    </recommendedName>
</protein>
<gene>
    <name evidence="9" type="ORF">MPPM_4871</name>
</gene>
<name>A0A160PK71_9HYPH</name>
<feature type="transmembrane region" description="Helical" evidence="8">
    <location>
        <begin position="41"/>
        <end position="65"/>
    </location>
</feature>
<evidence type="ECO:0000256" key="6">
    <source>
        <dbReference type="ARBA" id="ARBA00022989"/>
    </source>
</evidence>
<feature type="transmembrane region" description="Helical" evidence="8">
    <location>
        <begin position="228"/>
        <end position="246"/>
    </location>
</feature>
<sequence>MSFPTDPLPLAVAASAFLLAGFVKGMVGLGLPPVAMGLLSLVMAPVQAAALLVVPAFVTNVWQLAAGPRFGTLLRRLWPMLAASVVGTLVAAGILHGNYGAEATVFLGLALIAYAVVGLAALRLHVPPAAERWLGPLVGAATGLVTAATAVSSFPSAPYLGALGLTKDDLIQALGLSFTVSTMALAVALAGGGALSLGVAGTSLIALVPALLGMMLGGWVRGRVSERVFRRCFFVGLLGLGLHLALRPLF</sequence>
<feature type="transmembrane region" description="Helical" evidence="8">
    <location>
        <begin position="204"/>
        <end position="222"/>
    </location>
</feature>
<keyword evidence="3" id="KW-0813">Transport</keyword>
<keyword evidence="5 8" id="KW-0812">Transmembrane</keyword>
<comment type="subcellular location">
    <subcellularLocation>
        <location evidence="1 8">Cell membrane</location>
        <topology evidence="1 8">Multi-pass membrane protein</topology>
    </subcellularLocation>
</comment>
<feature type="transmembrane region" description="Helical" evidence="8">
    <location>
        <begin position="103"/>
        <end position="122"/>
    </location>
</feature>
<dbReference type="PANTHER" id="PTHR30269:SF32">
    <property type="entry name" value="MEMBRANE TRANSPORTER PROTEIN-RELATED"/>
    <property type="match status" value="1"/>
</dbReference>
<evidence type="ECO:0000313" key="10">
    <source>
        <dbReference type="Proteomes" id="UP000218288"/>
    </source>
</evidence>
<dbReference type="AlphaFoldDB" id="A0A160PK71"/>
<feature type="transmembrane region" description="Helical" evidence="8">
    <location>
        <begin position="77"/>
        <end position="97"/>
    </location>
</feature>
<dbReference type="InterPro" id="IPR002781">
    <property type="entry name" value="TM_pro_TauE-like"/>
</dbReference>
<proteinExistence type="inferred from homology"/>
<feature type="transmembrane region" description="Helical" evidence="8">
    <location>
        <begin position="134"/>
        <end position="154"/>
    </location>
</feature>
<dbReference type="OrthoDB" id="9800873at2"/>
<reference evidence="9 10" key="1">
    <citation type="journal article" date="2016" name="Genome Announc.">
        <title>Complete Genome Sequence of Methylobacterium populi P-1M, Isolated from Pink-Pigmented Household Biofilm.</title>
        <authorList>
            <person name="Morohoshi T."/>
            <person name="Ikeda T."/>
        </authorList>
    </citation>
    <scope>NUCLEOTIDE SEQUENCE [LARGE SCALE GENOMIC DNA]</scope>
    <source>
        <strain evidence="9 10">P-1M</strain>
    </source>
</reference>
<evidence type="ECO:0000256" key="7">
    <source>
        <dbReference type="ARBA" id="ARBA00023136"/>
    </source>
</evidence>
<evidence type="ECO:0000256" key="4">
    <source>
        <dbReference type="ARBA" id="ARBA00022475"/>
    </source>
</evidence>
<evidence type="ECO:0000313" key="9">
    <source>
        <dbReference type="EMBL" id="BAU93476.1"/>
    </source>
</evidence>
<comment type="similarity">
    <text evidence="2 8">Belongs to the 4-toluene sulfonate uptake permease (TSUP) (TC 2.A.102) family.</text>
</comment>
<dbReference type="Proteomes" id="UP000218288">
    <property type="component" value="Chromosome"/>
</dbReference>
<keyword evidence="7 8" id="KW-0472">Membrane</keyword>
<dbReference type="Pfam" id="PF01925">
    <property type="entry name" value="TauE"/>
    <property type="match status" value="1"/>
</dbReference>